<evidence type="ECO:0000313" key="3">
    <source>
        <dbReference type="Proteomes" id="UP000297654"/>
    </source>
</evidence>
<name>A0A5F0CZR5_9MICO</name>
<dbReference type="EMBL" id="SOFF01000047">
    <property type="protein sequence ID" value="TFB84234.1"/>
    <property type="molecule type" value="Genomic_DNA"/>
</dbReference>
<dbReference type="GO" id="GO:0003824">
    <property type="term" value="F:catalytic activity"/>
    <property type="evidence" value="ECO:0007669"/>
    <property type="project" value="InterPro"/>
</dbReference>
<dbReference type="SUPFAM" id="SSF54506">
    <property type="entry name" value="Diaminopimelate epimerase-like"/>
    <property type="match status" value="1"/>
</dbReference>
<dbReference type="Proteomes" id="UP000297654">
    <property type="component" value="Unassembled WGS sequence"/>
</dbReference>
<keyword evidence="3" id="KW-1185">Reference proteome</keyword>
<gene>
    <name evidence="2" type="ORF">E3O10_16350</name>
</gene>
<dbReference type="InterPro" id="IPR003719">
    <property type="entry name" value="Phenazine_PhzF-like"/>
</dbReference>
<comment type="caution">
    <text evidence="2">The sequence shown here is derived from an EMBL/GenBank/DDBJ whole genome shotgun (WGS) entry which is preliminary data.</text>
</comment>
<sequence>SETTFILPPTDSAATVRLRSFTPNGSEVFGAGHNALGAWLWLVETRFGQVTPETGFAQQIGADVLPVEVSRKPDGQIVISMSQSAPSFGKKFTDQTRLADSQTRWDLAAPHSAQASTPKSSRPVPAISSCHSSTRQQLTVRFLTPESSRRS</sequence>
<dbReference type="AlphaFoldDB" id="A0A5F0CZR5"/>
<dbReference type="Pfam" id="PF02567">
    <property type="entry name" value="PhzC-PhzF"/>
    <property type="match status" value="1"/>
</dbReference>
<feature type="region of interest" description="Disordered" evidence="1">
    <location>
        <begin position="107"/>
        <end position="135"/>
    </location>
</feature>
<dbReference type="Gene3D" id="3.10.310.10">
    <property type="entry name" value="Diaminopimelate Epimerase, Chain A, domain 1"/>
    <property type="match status" value="2"/>
</dbReference>
<dbReference type="OrthoDB" id="9788221at2"/>
<evidence type="ECO:0000313" key="2">
    <source>
        <dbReference type="EMBL" id="TFB84234.1"/>
    </source>
</evidence>
<reference evidence="2 3" key="1">
    <citation type="submission" date="2019-03" db="EMBL/GenBank/DDBJ databases">
        <title>Genomics of glacier-inhabiting Cryobacterium strains.</title>
        <authorList>
            <person name="Liu Q."/>
            <person name="Xin Y.-H."/>
        </authorList>
    </citation>
    <scope>NUCLEOTIDE SEQUENCE [LARGE SCALE GENOMIC DNA]</scope>
    <source>
        <strain evidence="2 3">Hh15</strain>
    </source>
</reference>
<protein>
    <submittedName>
        <fullName evidence="2">PhzF family phenazine biosynthesis protein</fullName>
    </submittedName>
</protein>
<accession>A0A5F0CZR5</accession>
<organism evidence="2 3">
    <name type="scientific">Cryobacterium luteum</name>
    <dbReference type="NCBI Taxonomy" id="1424661"/>
    <lineage>
        <taxon>Bacteria</taxon>
        <taxon>Bacillati</taxon>
        <taxon>Actinomycetota</taxon>
        <taxon>Actinomycetes</taxon>
        <taxon>Micrococcales</taxon>
        <taxon>Microbacteriaceae</taxon>
        <taxon>Cryobacterium</taxon>
    </lineage>
</organism>
<evidence type="ECO:0000256" key="1">
    <source>
        <dbReference type="SAM" id="MobiDB-lite"/>
    </source>
</evidence>
<proteinExistence type="predicted"/>
<feature type="non-terminal residue" evidence="2">
    <location>
        <position position="1"/>
    </location>
</feature>